<name>A0ABQ5BFN5_9ASTR</name>
<dbReference type="SUPFAM" id="SSF56672">
    <property type="entry name" value="DNA/RNA polymerases"/>
    <property type="match status" value="1"/>
</dbReference>
<reference evidence="2" key="1">
    <citation type="journal article" date="2022" name="Int. J. Mol. Sci.">
        <title>Draft Genome of Tanacetum Coccineum: Genomic Comparison of Closely Related Tanacetum-Family Plants.</title>
        <authorList>
            <person name="Yamashiro T."/>
            <person name="Shiraishi A."/>
            <person name="Nakayama K."/>
            <person name="Satake H."/>
        </authorList>
    </citation>
    <scope>NUCLEOTIDE SEQUENCE</scope>
</reference>
<reference evidence="2" key="2">
    <citation type="submission" date="2022-01" db="EMBL/GenBank/DDBJ databases">
        <authorList>
            <person name="Yamashiro T."/>
            <person name="Shiraishi A."/>
            <person name="Satake H."/>
            <person name="Nakayama K."/>
        </authorList>
    </citation>
    <scope>NUCLEOTIDE SEQUENCE</scope>
</reference>
<proteinExistence type="predicted"/>
<sequence>MLKRCEDTNLSLNWEKSHFMVKEGISVSIPLNTLKRKLTEADLIAPTGTLPFQNESAMLATSHLGAVLGQEKKNKQFQPIALCYQTMNEAQTHYTTTEKELLAVVYDPSCLRSSDQVIRLVFLGKSFRHSQSLHSGPTRGHYGANYTAKKASIQDSIWPTIYKDAHRRCHPLCNNFVNVKRKITQRDEMHKLHPSLAKSLTTGH</sequence>
<keyword evidence="2" id="KW-0808">Transferase</keyword>
<feature type="domain" description="Reverse transcriptase/retrotransposon-derived protein RNase H-like" evidence="1">
    <location>
        <begin position="32"/>
        <end position="106"/>
    </location>
</feature>
<dbReference type="Proteomes" id="UP001151760">
    <property type="component" value="Unassembled WGS sequence"/>
</dbReference>
<dbReference type="GO" id="GO:0003964">
    <property type="term" value="F:RNA-directed DNA polymerase activity"/>
    <property type="evidence" value="ECO:0007669"/>
    <property type="project" value="UniProtKB-KW"/>
</dbReference>
<dbReference type="InterPro" id="IPR043502">
    <property type="entry name" value="DNA/RNA_pol_sf"/>
</dbReference>
<keyword evidence="4" id="KW-1185">Reference proteome</keyword>
<keyword evidence="2" id="KW-0548">Nucleotidyltransferase</keyword>
<dbReference type="InterPro" id="IPR041577">
    <property type="entry name" value="RT_RNaseH_2"/>
</dbReference>
<protein>
    <submittedName>
        <fullName evidence="2">Reverse transcriptase domain-containing protein</fullName>
    </submittedName>
</protein>
<evidence type="ECO:0000259" key="1">
    <source>
        <dbReference type="Pfam" id="PF17919"/>
    </source>
</evidence>
<dbReference type="Pfam" id="PF17919">
    <property type="entry name" value="RT_RNaseH_2"/>
    <property type="match status" value="1"/>
</dbReference>
<evidence type="ECO:0000313" key="2">
    <source>
        <dbReference type="EMBL" id="GJT12303.1"/>
    </source>
</evidence>
<comment type="caution">
    <text evidence="2">The sequence shown here is derived from an EMBL/GenBank/DDBJ whole genome shotgun (WGS) entry which is preliminary data.</text>
</comment>
<evidence type="ECO:0000313" key="4">
    <source>
        <dbReference type="Proteomes" id="UP001151760"/>
    </source>
</evidence>
<organism evidence="2 4">
    <name type="scientific">Tanacetum coccineum</name>
    <dbReference type="NCBI Taxonomy" id="301880"/>
    <lineage>
        <taxon>Eukaryota</taxon>
        <taxon>Viridiplantae</taxon>
        <taxon>Streptophyta</taxon>
        <taxon>Embryophyta</taxon>
        <taxon>Tracheophyta</taxon>
        <taxon>Spermatophyta</taxon>
        <taxon>Magnoliopsida</taxon>
        <taxon>eudicotyledons</taxon>
        <taxon>Gunneridae</taxon>
        <taxon>Pentapetalae</taxon>
        <taxon>asterids</taxon>
        <taxon>campanulids</taxon>
        <taxon>Asterales</taxon>
        <taxon>Asteraceae</taxon>
        <taxon>Asteroideae</taxon>
        <taxon>Anthemideae</taxon>
        <taxon>Anthemidinae</taxon>
        <taxon>Tanacetum</taxon>
    </lineage>
</organism>
<dbReference type="EMBL" id="BQNB010013137">
    <property type="protein sequence ID" value="GJT12303.1"/>
    <property type="molecule type" value="Genomic_DNA"/>
</dbReference>
<accession>A0ABQ5BFN5</accession>
<evidence type="ECO:0000313" key="3">
    <source>
        <dbReference type="EMBL" id="GJT61508.1"/>
    </source>
</evidence>
<gene>
    <name evidence="2" type="ORF">Tco_0859345</name>
    <name evidence="3" type="ORF">Tco_1005041</name>
</gene>
<dbReference type="EMBL" id="BQNB010017294">
    <property type="protein sequence ID" value="GJT61508.1"/>
    <property type="molecule type" value="Genomic_DNA"/>
</dbReference>
<keyword evidence="2" id="KW-0695">RNA-directed DNA polymerase</keyword>